<organism evidence="1 2">
    <name type="scientific">Candidatus Gottesmanbacteria bacterium GW2011_GWA2_42_18</name>
    <dbReference type="NCBI Taxonomy" id="1618442"/>
    <lineage>
        <taxon>Bacteria</taxon>
        <taxon>Candidatus Gottesmaniibacteriota</taxon>
    </lineage>
</organism>
<reference evidence="1 2" key="1">
    <citation type="journal article" date="2015" name="Nature">
        <title>rRNA introns, odd ribosomes, and small enigmatic genomes across a large radiation of phyla.</title>
        <authorList>
            <person name="Brown C.T."/>
            <person name="Hug L.A."/>
            <person name="Thomas B.C."/>
            <person name="Sharon I."/>
            <person name="Castelle C.J."/>
            <person name="Singh A."/>
            <person name="Wilkins M.J."/>
            <person name="Williams K.H."/>
            <person name="Banfield J.F."/>
        </authorList>
    </citation>
    <scope>NUCLEOTIDE SEQUENCE [LARGE SCALE GENOMIC DNA]</scope>
</reference>
<gene>
    <name evidence="1" type="ORF">UV09_C0045G0002</name>
</gene>
<evidence type="ECO:0000313" key="1">
    <source>
        <dbReference type="EMBL" id="KKS45236.1"/>
    </source>
</evidence>
<dbReference type="EMBL" id="LCDD01000045">
    <property type="protein sequence ID" value="KKS45236.1"/>
    <property type="molecule type" value="Genomic_DNA"/>
</dbReference>
<dbReference type="Proteomes" id="UP000034320">
    <property type="component" value="Unassembled WGS sequence"/>
</dbReference>
<dbReference type="AlphaFoldDB" id="A0A0G1BFX4"/>
<protein>
    <submittedName>
        <fullName evidence="1">Uncharacterized protein</fullName>
    </submittedName>
</protein>
<accession>A0A0G1BFX4</accession>
<proteinExistence type="predicted"/>
<name>A0A0G1BFX4_9BACT</name>
<comment type="caution">
    <text evidence="1">The sequence shown here is derived from an EMBL/GenBank/DDBJ whole genome shotgun (WGS) entry which is preliminary data.</text>
</comment>
<sequence>MFVTPVKEQEAHGLVSENYQKIKQALNSATLPVFFTYLGSFPEYLEYLTGQLVDNLEDSRFKTISDDLSREFTERIRRELEKSDYLKQWIENYKKNPEFYHFQKDLDSIILINIKLACIFISLREAVKGWAVAAKKLPHATGRTESPKADIQRDEFLYEYLIKEIAKTENLNESSPDVRNQAIIKAPSSAIEKNLLSEYLRLCDSDLKAYMKKDYFWILRVQLEEKILSLLATFPHLIFSPYNVIIQYTQKYDNFYELLYLLYEKFPTLSMHRLIFSVYMHI</sequence>
<evidence type="ECO:0000313" key="2">
    <source>
        <dbReference type="Proteomes" id="UP000034320"/>
    </source>
</evidence>